<keyword evidence="1" id="KW-0732">Signal</keyword>
<evidence type="ECO:0000256" key="1">
    <source>
        <dbReference type="SAM" id="SignalP"/>
    </source>
</evidence>
<reference evidence="2 3" key="1">
    <citation type="submission" date="2016-10" db="EMBL/GenBank/DDBJ databases">
        <authorList>
            <person name="de Groot N.N."/>
        </authorList>
    </citation>
    <scope>NUCLEOTIDE SEQUENCE [LARGE SCALE GENOMIC DNA]</scope>
    <source>
        <strain evidence="2 3">CGMCC 1.7005</strain>
    </source>
</reference>
<sequence length="301" mass="34366">MFKRIILGVYTLLLCFTLKAQDYTWWNETHNWDGHTPWTNYITTNTAHMGPNALPVPEVNQGTTRKKTELKVGTDLHFSPGDKTQNPNTSLYLPLYTPKVGLQLQIVPIEFYQTDTITRDFRAARNRSGKGYAVGDFYISTFVQVVENHKTLPDIMLSINLKTASGNKFSDARFTDAPAYYMDLSFGKNYTLNASKNITLRPYLMGGFYVWQMRGFTQPQNDALLYGLGAKLATDHFTLFSSLAGYHGYLKNGDSPLVFRASFRTNFKGRINYSFRYQKGIKDFPFNTFSLNLIAKFKAPH</sequence>
<dbReference type="OrthoDB" id="975430at2"/>
<dbReference type="RefSeq" id="WP_090249116.1">
    <property type="nucleotide sequence ID" value="NZ_FPAS01000003.1"/>
</dbReference>
<dbReference type="STRING" id="477690.SAMN05216474_2063"/>
<evidence type="ECO:0000313" key="3">
    <source>
        <dbReference type="Proteomes" id="UP000236454"/>
    </source>
</evidence>
<gene>
    <name evidence="2" type="ORF">SAMN05216474_2063</name>
</gene>
<feature type="chain" id="PRO_5014673682" description="MetA-pathway of phenol degradation" evidence="1">
    <location>
        <begin position="21"/>
        <end position="301"/>
    </location>
</feature>
<dbReference type="Proteomes" id="UP000236454">
    <property type="component" value="Unassembled WGS sequence"/>
</dbReference>
<evidence type="ECO:0000313" key="2">
    <source>
        <dbReference type="EMBL" id="SFT73961.1"/>
    </source>
</evidence>
<dbReference type="EMBL" id="FPAS01000003">
    <property type="protein sequence ID" value="SFT73961.1"/>
    <property type="molecule type" value="Genomic_DNA"/>
</dbReference>
<accession>A0A1I7AG84</accession>
<organism evidence="2 3">
    <name type="scientific">Lishizhenia tianjinensis</name>
    <dbReference type="NCBI Taxonomy" id="477690"/>
    <lineage>
        <taxon>Bacteria</taxon>
        <taxon>Pseudomonadati</taxon>
        <taxon>Bacteroidota</taxon>
        <taxon>Flavobacteriia</taxon>
        <taxon>Flavobacteriales</taxon>
        <taxon>Crocinitomicaceae</taxon>
        <taxon>Lishizhenia</taxon>
    </lineage>
</organism>
<keyword evidence="3" id="KW-1185">Reference proteome</keyword>
<protein>
    <recommendedName>
        <fullName evidence="4">MetA-pathway of phenol degradation</fullName>
    </recommendedName>
</protein>
<evidence type="ECO:0008006" key="4">
    <source>
        <dbReference type="Google" id="ProtNLM"/>
    </source>
</evidence>
<proteinExistence type="predicted"/>
<dbReference type="AlphaFoldDB" id="A0A1I7AG84"/>
<name>A0A1I7AG84_9FLAO</name>
<feature type="signal peptide" evidence="1">
    <location>
        <begin position="1"/>
        <end position="20"/>
    </location>
</feature>